<feature type="compositionally biased region" description="Low complexity" evidence="1">
    <location>
        <begin position="47"/>
        <end position="62"/>
    </location>
</feature>
<evidence type="ECO:0000313" key="2">
    <source>
        <dbReference type="EMBL" id="GHD46832.1"/>
    </source>
</evidence>
<dbReference type="AlphaFoldDB" id="A0A918XQ92"/>
<accession>A0A918XQ92</accession>
<gene>
    <name evidence="2" type="ORF">GCM10017083_16420</name>
</gene>
<evidence type="ECO:0000313" key="3">
    <source>
        <dbReference type="Proteomes" id="UP000630353"/>
    </source>
</evidence>
<dbReference type="EMBL" id="BMZS01000003">
    <property type="protein sequence ID" value="GHD46832.1"/>
    <property type="molecule type" value="Genomic_DNA"/>
</dbReference>
<reference evidence="2" key="1">
    <citation type="journal article" date="2014" name="Int. J. Syst. Evol. Microbiol.">
        <title>Complete genome sequence of Corynebacterium casei LMG S-19264T (=DSM 44701T), isolated from a smear-ripened cheese.</title>
        <authorList>
            <consortium name="US DOE Joint Genome Institute (JGI-PGF)"/>
            <person name="Walter F."/>
            <person name="Albersmeier A."/>
            <person name="Kalinowski J."/>
            <person name="Ruckert C."/>
        </authorList>
    </citation>
    <scope>NUCLEOTIDE SEQUENCE</scope>
    <source>
        <strain evidence="2">KCTC 42651</strain>
    </source>
</reference>
<dbReference type="Proteomes" id="UP000630353">
    <property type="component" value="Unassembled WGS sequence"/>
</dbReference>
<reference evidence="2" key="2">
    <citation type="submission" date="2020-09" db="EMBL/GenBank/DDBJ databases">
        <authorList>
            <person name="Sun Q."/>
            <person name="Kim S."/>
        </authorList>
    </citation>
    <scope>NUCLEOTIDE SEQUENCE</scope>
    <source>
        <strain evidence="2">KCTC 42651</strain>
    </source>
</reference>
<sequence length="84" mass="7647">MAIIGRPSAGSATPANRRQAGSPAAGDGGATSGAGARTAGSDDDDAAGWTGVSLGSGTAAVSTGGGAEIRGDAGCSGVATEALR</sequence>
<feature type="region of interest" description="Disordered" evidence="1">
    <location>
        <begin position="1"/>
        <end position="84"/>
    </location>
</feature>
<evidence type="ECO:0000256" key="1">
    <source>
        <dbReference type="SAM" id="MobiDB-lite"/>
    </source>
</evidence>
<comment type="caution">
    <text evidence="2">The sequence shown here is derived from an EMBL/GenBank/DDBJ whole genome shotgun (WGS) entry which is preliminary data.</text>
</comment>
<organism evidence="2 3">
    <name type="scientific">Thalassobaculum fulvum</name>
    <dbReference type="NCBI Taxonomy" id="1633335"/>
    <lineage>
        <taxon>Bacteria</taxon>
        <taxon>Pseudomonadati</taxon>
        <taxon>Pseudomonadota</taxon>
        <taxon>Alphaproteobacteria</taxon>
        <taxon>Rhodospirillales</taxon>
        <taxon>Thalassobaculaceae</taxon>
        <taxon>Thalassobaculum</taxon>
    </lineage>
</organism>
<name>A0A918XQ92_9PROT</name>
<protein>
    <submittedName>
        <fullName evidence="2">Uncharacterized protein</fullName>
    </submittedName>
</protein>
<keyword evidence="3" id="KW-1185">Reference proteome</keyword>
<proteinExistence type="predicted"/>